<dbReference type="InterPro" id="IPR029057">
    <property type="entry name" value="PRTase-like"/>
</dbReference>
<protein>
    <recommendedName>
        <fullName evidence="8">Uridine kinase</fullName>
        <ecNumber evidence="8">2.7.1.48</ecNumber>
    </recommendedName>
</protein>
<dbReference type="PRINTS" id="PR00988">
    <property type="entry name" value="URIDINKINASE"/>
</dbReference>
<keyword evidence="5 8" id="KW-0418">Kinase</keyword>
<feature type="region of interest" description="Disordered" evidence="9">
    <location>
        <begin position="1"/>
        <end position="66"/>
    </location>
</feature>
<name>A0ABM1DWV2_PRICU</name>
<dbReference type="InterPro" id="IPR000836">
    <property type="entry name" value="PRTase_dom"/>
</dbReference>
<evidence type="ECO:0000256" key="5">
    <source>
        <dbReference type="ARBA" id="ARBA00022777"/>
    </source>
</evidence>
<evidence type="ECO:0000256" key="9">
    <source>
        <dbReference type="SAM" id="MobiDB-lite"/>
    </source>
</evidence>
<dbReference type="Pfam" id="PF00485">
    <property type="entry name" value="PRK"/>
    <property type="match status" value="1"/>
</dbReference>
<comment type="pathway">
    <text evidence="1 8">Pyrimidine metabolism; UMP biosynthesis via salvage pathway; UMP from uridine: step 1/1.</text>
</comment>
<comment type="similarity">
    <text evidence="2 8">Belongs to the uridine kinase family.</text>
</comment>
<dbReference type="InterPro" id="IPR000764">
    <property type="entry name" value="Uridine_kinase-like"/>
</dbReference>
<dbReference type="EC" id="2.7.1.48" evidence="8"/>
<dbReference type="CDD" id="cd02023">
    <property type="entry name" value="UMPK"/>
    <property type="match status" value="1"/>
</dbReference>
<evidence type="ECO:0000313" key="13">
    <source>
        <dbReference type="RefSeq" id="XP_014664423.1"/>
    </source>
</evidence>
<dbReference type="Proteomes" id="UP000695022">
    <property type="component" value="Unplaced"/>
</dbReference>
<keyword evidence="8" id="KW-0067">ATP-binding</keyword>
<evidence type="ECO:0000313" key="12">
    <source>
        <dbReference type="Proteomes" id="UP000695022"/>
    </source>
</evidence>
<dbReference type="Pfam" id="PF14681">
    <property type="entry name" value="UPRTase"/>
    <property type="match status" value="1"/>
</dbReference>
<comment type="catalytic activity">
    <reaction evidence="7 8">
        <text>uridine + ATP = UMP + ADP + H(+)</text>
        <dbReference type="Rhea" id="RHEA:16825"/>
        <dbReference type="ChEBI" id="CHEBI:15378"/>
        <dbReference type="ChEBI" id="CHEBI:16704"/>
        <dbReference type="ChEBI" id="CHEBI:30616"/>
        <dbReference type="ChEBI" id="CHEBI:57865"/>
        <dbReference type="ChEBI" id="CHEBI:456216"/>
        <dbReference type="EC" id="2.7.1.48"/>
    </reaction>
</comment>
<feature type="compositionally biased region" description="Acidic residues" evidence="9">
    <location>
        <begin position="1"/>
        <end position="25"/>
    </location>
</feature>
<dbReference type="Gene3D" id="3.40.50.2020">
    <property type="match status" value="1"/>
</dbReference>
<gene>
    <name evidence="13" type="primary">LOC106806820</name>
</gene>
<dbReference type="NCBIfam" id="NF001097">
    <property type="entry name" value="PRK00129.1"/>
    <property type="match status" value="1"/>
</dbReference>
<dbReference type="Gene3D" id="3.40.50.300">
    <property type="entry name" value="P-loop containing nucleotide triphosphate hydrolases"/>
    <property type="match status" value="1"/>
</dbReference>
<evidence type="ECO:0000256" key="3">
    <source>
        <dbReference type="ARBA" id="ARBA00022679"/>
    </source>
</evidence>
<proteinExistence type="inferred from homology"/>
<feature type="domain" description="Phosphoribosyltransferase" evidence="11">
    <location>
        <begin position="326"/>
        <end position="531"/>
    </location>
</feature>
<keyword evidence="12" id="KW-1185">Reference proteome</keyword>
<evidence type="ECO:0000259" key="11">
    <source>
        <dbReference type="Pfam" id="PF14681"/>
    </source>
</evidence>
<keyword evidence="4 8" id="KW-0547">Nucleotide-binding</keyword>
<dbReference type="InterPro" id="IPR027417">
    <property type="entry name" value="P-loop_NTPase"/>
</dbReference>
<feature type="domain" description="Phosphoribulokinase/uridine kinase" evidence="10">
    <location>
        <begin position="96"/>
        <end position="285"/>
    </location>
</feature>
<evidence type="ECO:0000256" key="6">
    <source>
        <dbReference type="ARBA" id="ARBA00047436"/>
    </source>
</evidence>
<evidence type="ECO:0000259" key="10">
    <source>
        <dbReference type="Pfam" id="PF00485"/>
    </source>
</evidence>
<evidence type="ECO:0000256" key="8">
    <source>
        <dbReference type="RuleBase" id="RU003825"/>
    </source>
</evidence>
<evidence type="ECO:0000256" key="4">
    <source>
        <dbReference type="ARBA" id="ARBA00022741"/>
    </source>
</evidence>
<dbReference type="SUPFAM" id="SSF52540">
    <property type="entry name" value="P-loop containing nucleoside triphosphate hydrolases"/>
    <property type="match status" value="1"/>
</dbReference>
<dbReference type="PANTHER" id="PTHR10285">
    <property type="entry name" value="URIDINE KINASE"/>
    <property type="match status" value="1"/>
</dbReference>
<evidence type="ECO:0000256" key="7">
    <source>
        <dbReference type="ARBA" id="ARBA00048909"/>
    </source>
</evidence>
<organism evidence="12 13">
    <name type="scientific">Priapulus caudatus</name>
    <name type="common">Priapulid worm</name>
    <dbReference type="NCBI Taxonomy" id="37621"/>
    <lineage>
        <taxon>Eukaryota</taxon>
        <taxon>Metazoa</taxon>
        <taxon>Ecdysozoa</taxon>
        <taxon>Scalidophora</taxon>
        <taxon>Priapulida</taxon>
        <taxon>Priapulimorpha</taxon>
        <taxon>Priapulimorphida</taxon>
        <taxon>Priapulidae</taxon>
        <taxon>Priapulus</taxon>
    </lineage>
</organism>
<comment type="pathway">
    <text evidence="8">Pyrimidine metabolism; CTP biosynthesis via salvage pathway; CTP from cytidine: step 1/3.</text>
</comment>
<dbReference type="CDD" id="cd06223">
    <property type="entry name" value="PRTases_typeI"/>
    <property type="match status" value="1"/>
</dbReference>
<dbReference type="RefSeq" id="XP_014664423.1">
    <property type="nucleotide sequence ID" value="XM_014808937.1"/>
</dbReference>
<accession>A0ABM1DWV2</accession>
<dbReference type="SUPFAM" id="SSF53271">
    <property type="entry name" value="PRTase-like"/>
    <property type="match status" value="1"/>
</dbReference>
<dbReference type="InterPro" id="IPR006083">
    <property type="entry name" value="PRK/URK"/>
</dbReference>
<evidence type="ECO:0000256" key="1">
    <source>
        <dbReference type="ARBA" id="ARBA00004690"/>
    </source>
</evidence>
<comment type="catalytic activity">
    <reaction evidence="6 8">
        <text>cytidine + ATP = CMP + ADP + H(+)</text>
        <dbReference type="Rhea" id="RHEA:24674"/>
        <dbReference type="ChEBI" id="CHEBI:15378"/>
        <dbReference type="ChEBI" id="CHEBI:17562"/>
        <dbReference type="ChEBI" id="CHEBI:30616"/>
        <dbReference type="ChEBI" id="CHEBI:60377"/>
        <dbReference type="ChEBI" id="CHEBI:456216"/>
        <dbReference type="EC" id="2.7.1.48"/>
    </reaction>
</comment>
<dbReference type="NCBIfam" id="TIGR00235">
    <property type="entry name" value="udk"/>
    <property type="match status" value="1"/>
</dbReference>
<keyword evidence="3 8" id="KW-0808">Transferase</keyword>
<dbReference type="NCBIfam" id="NF004018">
    <property type="entry name" value="PRK05480.1"/>
    <property type="match status" value="1"/>
</dbReference>
<evidence type="ECO:0000256" key="2">
    <source>
        <dbReference type="ARBA" id="ARBA00005408"/>
    </source>
</evidence>
<reference evidence="13" key="1">
    <citation type="submission" date="2025-08" db="UniProtKB">
        <authorList>
            <consortium name="RefSeq"/>
        </authorList>
    </citation>
    <scope>IDENTIFICATION</scope>
</reference>
<sequence>MNTSDEEYVEDENGLEDWGSADDCDVIVGTQDSASAAKPPAGRSPGGRRTRVRTASTSKASPDTVDPVMRTTHRTIYTAGRPPWYDSLGQLKEAFVIGICGGSASGKTTVARKIIEELDVPWVVHLSMDSFYKNFTDADREVAARNEFNFDHPDAFDFELLTDTLKKLKMGKQVDVPIYNFNTHSRETYKKQLYGANVVIFEGILAFQNYADLLPLMDLKVFVDTDSDIRLARRLRRDISERGRELEGVLKQYNKFVKPAFEHYIAPSMAHADIIVPRGGENEIALNLIVRHVNTQLQQRGFKHRSKLACSHNGGSPPTSLHILENTPQVRGLHTFIRDKDLPRDQFIFYSERLMRLLIEYALSYLPFKDVVVDTPQGKPYEGRMMDTKKVSICGVSILRAGETMEPAISSVVKNVRLGKILIQTNLDTGEPELYYLRLPRNIKDYHVLLMDATVATGAAAMMAIRILLDHDVSEDQIMLLSLLMAESGVHSVAYAFPKVKIVTTAVDRILNDQFHIVPGIGNFGDRFFGTDTDIIVGTAPTPSPLHEL</sequence>
<dbReference type="GeneID" id="106806820"/>